<gene>
    <name evidence="2" type="ORF">CAPTEDRAFT_210844</name>
</gene>
<evidence type="ECO:0000313" key="3">
    <source>
        <dbReference type="EnsemblMetazoa" id="CapteP210844"/>
    </source>
</evidence>
<reference evidence="2 4" key="2">
    <citation type="journal article" date="2013" name="Nature">
        <title>Insights into bilaterian evolution from three spiralian genomes.</title>
        <authorList>
            <person name="Simakov O."/>
            <person name="Marletaz F."/>
            <person name="Cho S.J."/>
            <person name="Edsinger-Gonzales E."/>
            <person name="Havlak P."/>
            <person name="Hellsten U."/>
            <person name="Kuo D.H."/>
            <person name="Larsson T."/>
            <person name="Lv J."/>
            <person name="Arendt D."/>
            <person name="Savage R."/>
            <person name="Osoegawa K."/>
            <person name="de Jong P."/>
            <person name="Grimwood J."/>
            <person name="Chapman J.A."/>
            <person name="Shapiro H."/>
            <person name="Aerts A."/>
            <person name="Otillar R.P."/>
            <person name="Terry A.Y."/>
            <person name="Boore J.L."/>
            <person name="Grigoriev I.V."/>
            <person name="Lindberg D.R."/>
            <person name="Seaver E.C."/>
            <person name="Weisblat D.A."/>
            <person name="Putnam N.H."/>
            <person name="Rokhsar D.S."/>
        </authorList>
    </citation>
    <scope>NUCLEOTIDE SEQUENCE</scope>
    <source>
        <strain evidence="2 4">I ESC-2004</strain>
    </source>
</reference>
<accession>R7U0Y3</accession>
<dbReference type="EnsemblMetazoa" id="CapteT210844">
    <property type="protein sequence ID" value="CapteP210844"/>
    <property type="gene ID" value="CapteG210844"/>
</dbReference>
<feature type="compositionally biased region" description="Basic and acidic residues" evidence="1">
    <location>
        <begin position="200"/>
        <end position="220"/>
    </location>
</feature>
<keyword evidence="4" id="KW-1185">Reference proteome</keyword>
<proteinExistence type="predicted"/>
<evidence type="ECO:0000313" key="2">
    <source>
        <dbReference type="EMBL" id="ELT99858.1"/>
    </source>
</evidence>
<feature type="compositionally biased region" description="Acidic residues" evidence="1">
    <location>
        <begin position="135"/>
        <end position="157"/>
    </location>
</feature>
<evidence type="ECO:0000256" key="1">
    <source>
        <dbReference type="SAM" id="MobiDB-lite"/>
    </source>
</evidence>
<reference evidence="4" key="1">
    <citation type="submission" date="2012-12" db="EMBL/GenBank/DDBJ databases">
        <authorList>
            <person name="Hellsten U."/>
            <person name="Grimwood J."/>
            <person name="Chapman J.A."/>
            <person name="Shapiro H."/>
            <person name="Aerts A."/>
            <person name="Otillar R.P."/>
            <person name="Terry A.Y."/>
            <person name="Boore J.L."/>
            <person name="Simakov O."/>
            <person name="Marletaz F."/>
            <person name="Cho S.-J."/>
            <person name="Edsinger-Gonzales E."/>
            <person name="Havlak P."/>
            <person name="Kuo D.-H."/>
            <person name="Larsson T."/>
            <person name="Lv J."/>
            <person name="Arendt D."/>
            <person name="Savage R."/>
            <person name="Osoegawa K."/>
            <person name="de Jong P."/>
            <person name="Lindberg D.R."/>
            <person name="Seaver E.C."/>
            <person name="Weisblat D.A."/>
            <person name="Putnam N.H."/>
            <person name="Grigoriev I.V."/>
            <person name="Rokhsar D.S."/>
        </authorList>
    </citation>
    <scope>NUCLEOTIDE SEQUENCE</scope>
    <source>
        <strain evidence="4">I ESC-2004</strain>
    </source>
</reference>
<organism evidence="2">
    <name type="scientific">Capitella teleta</name>
    <name type="common">Polychaete worm</name>
    <dbReference type="NCBI Taxonomy" id="283909"/>
    <lineage>
        <taxon>Eukaryota</taxon>
        <taxon>Metazoa</taxon>
        <taxon>Spiralia</taxon>
        <taxon>Lophotrochozoa</taxon>
        <taxon>Annelida</taxon>
        <taxon>Polychaeta</taxon>
        <taxon>Sedentaria</taxon>
        <taxon>Scolecida</taxon>
        <taxon>Capitellidae</taxon>
        <taxon>Capitella</taxon>
    </lineage>
</organism>
<reference evidence="3" key="3">
    <citation type="submission" date="2015-06" db="UniProtKB">
        <authorList>
            <consortium name="EnsemblMetazoa"/>
        </authorList>
    </citation>
    <scope>IDENTIFICATION</scope>
</reference>
<feature type="compositionally biased region" description="Polar residues" evidence="1">
    <location>
        <begin position="172"/>
        <end position="184"/>
    </location>
</feature>
<feature type="region of interest" description="Disordered" evidence="1">
    <location>
        <begin position="131"/>
        <end position="220"/>
    </location>
</feature>
<dbReference type="EMBL" id="KB306459">
    <property type="protein sequence ID" value="ELT99858.1"/>
    <property type="molecule type" value="Genomic_DNA"/>
</dbReference>
<evidence type="ECO:0000313" key="4">
    <source>
        <dbReference type="Proteomes" id="UP000014760"/>
    </source>
</evidence>
<name>R7U0Y3_CAPTE</name>
<dbReference type="HOGENOM" id="CLU_1107982_0_0_1"/>
<sequence length="251" mass="28506">MSCCFRRLMKSTLSCEEGSRVKQTGSGPERGLVFISLHLRPKRVARMVYIIRLRSAYGLKMNKSKNLKFPRKDRCPILVNYTGNEEGLFSRDVTVGLATISPSSVGVTITAPYTEDHLMYLMLIKPGKMKGNPVDDLESSGTDEDTEEGEDDDEEKNDDVMTTETPKDESQLDVNDNSVDYQQTEYVDVNRYEEDEEEETKTANENHEIKTEPKRKVPNVERSDSVVARDSGNDVKIQFCWLFVSICVILL</sequence>
<dbReference type="AlphaFoldDB" id="R7U0Y3"/>
<protein>
    <submittedName>
        <fullName evidence="2 3">Uncharacterized protein</fullName>
    </submittedName>
</protein>
<dbReference type="Proteomes" id="UP000014760">
    <property type="component" value="Unassembled WGS sequence"/>
</dbReference>
<dbReference type="EMBL" id="AMQN01001901">
    <property type="status" value="NOT_ANNOTATED_CDS"/>
    <property type="molecule type" value="Genomic_DNA"/>
</dbReference>